<gene>
    <name evidence="4" type="ORF">CFK39_15125</name>
</gene>
<evidence type="ECO:0000313" key="5">
    <source>
        <dbReference type="Proteomes" id="UP000198398"/>
    </source>
</evidence>
<name>A0A220UG91_9MICO</name>
<dbReference type="GO" id="GO:0016747">
    <property type="term" value="F:acyltransferase activity, transferring groups other than amino-acyl groups"/>
    <property type="evidence" value="ECO:0007669"/>
    <property type="project" value="InterPro"/>
</dbReference>
<proteinExistence type="predicted"/>
<dbReference type="OrthoDB" id="9799092at2"/>
<dbReference type="SUPFAM" id="SSF55729">
    <property type="entry name" value="Acyl-CoA N-acyltransferases (Nat)"/>
    <property type="match status" value="1"/>
</dbReference>
<dbReference type="CDD" id="cd04301">
    <property type="entry name" value="NAT_SF"/>
    <property type="match status" value="1"/>
</dbReference>
<dbReference type="RefSeq" id="WP_089066152.1">
    <property type="nucleotide sequence ID" value="NZ_CP022316.1"/>
</dbReference>
<feature type="domain" description="N-acetyltransferase" evidence="3">
    <location>
        <begin position="22"/>
        <end position="186"/>
    </location>
</feature>
<evidence type="ECO:0000256" key="1">
    <source>
        <dbReference type="ARBA" id="ARBA00022679"/>
    </source>
</evidence>
<evidence type="ECO:0000313" key="4">
    <source>
        <dbReference type="EMBL" id="ASK66916.1"/>
    </source>
</evidence>
<dbReference type="EMBL" id="CP022316">
    <property type="protein sequence ID" value="ASK66916.1"/>
    <property type="molecule type" value="Genomic_DNA"/>
</dbReference>
<reference evidence="5" key="1">
    <citation type="submission" date="2017-07" db="EMBL/GenBank/DDBJ databases">
        <title>Brachybacterium sp. VR2415.</title>
        <authorList>
            <person name="Tak E.J."/>
            <person name="Bae J.-W."/>
        </authorList>
    </citation>
    <scope>NUCLEOTIDE SEQUENCE [LARGE SCALE GENOMIC DNA]</scope>
    <source>
        <strain evidence="5">VR2415</strain>
    </source>
</reference>
<dbReference type="AlphaFoldDB" id="A0A220UG91"/>
<evidence type="ECO:0000256" key="2">
    <source>
        <dbReference type="ARBA" id="ARBA00023315"/>
    </source>
</evidence>
<protein>
    <submittedName>
        <fullName evidence="4">GNAT family N-acetyltransferase</fullName>
    </submittedName>
</protein>
<dbReference type="Gene3D" id="3.40.630.30">
    <property type="match status" value="1"/>
</dbReference>
<sequence>MRSTRTDAFVRSEATTGAEAELRIHRVGAEDWASHRDLRLDMLAADPDAFWADPEEARARTPQQWREEIAGDRLHLQARRGHEVLGGIALLPAGYTPEHTIPSNRAHLVSLWVRPEARGRGVSRPLFSALARLSLDLGRPDLRLDVDESNLAAQRLYERLGFVLTGARDPRPGRGTAWIEYAIRAGRLLQG</sequence>
<keyword evidence="1 4" id="KW-0808">Transferase</keyword>
<dbReference type="InterPro" id="IPR016181">
    <property type="entry name" value="Acyl_CoA_acyltransferase"/>
</dbReference>
<dbReference type="PANTHER" id="PTHR43877:SF2">
    <property type="entry name" value="AMINOALKYLPHOSPHONATE N-ACETYLTRANSFERASE-RELATED"/>
    <property type="match status" value="1"/>
</dbReference>
<dbReference type="InterPro" id="IPR000182">
    <property type="entry name" value="GNAT_dom"/>
</dbReference>
<accession>A0A220UG91</accession>
<keyword evidence="5" id="KW-1185">Reference proteome</keyword>
<dbReference type="KEGG" id="brv:CFK39_15125"/>
<dbReference type="PANTHER" id="PTHR43877">
    <property type="entry name" value="AMINOALKYLPHOSPHONATE N-ACETYLTRANSFERASE-RELATED-RELATED"/>
    <property type="match status" value="1"/>
</dbReference>
<dbReference type="Pfam" id="PF00583">
    <property type="entry name" value="Acetyltransf_1"/>
    <property type="match status" value="1"/>
</dbReference>
<dbReference type="PROSITE" id="PS51186">
    <property type="entry name" value="GNAT"/>
    <property type="match status" value="1"/>
</dbReference>
<keyword evidence="2" id="KW-0012">Acyltransferase</keyword>
<dbReference type="InterPro" id="IPR050832">
    <property type="entry name" value="Bact_Acetyltransf"/>
</dbReference>
<organism evidence="4 5">
    <name type="scientific">Brachybacterium avium</name>
    <dbReference type="NCBI Taxonomy" id="2017485"/>
    <lineage>
        <taxon>Bacteria</taxon>
        <taxon>Bacillati</taxon>
        <taxon>Actinomycetota</taxon>
        <taxon>Actinomycetes</taxon>
        <taxon>Micrococcales</taxon>
        <taxon>Dermabacteraceae</taxon>
        <taxon>Brachybacterium</taxon>
    </lineage>
</organism>
<evidence type="ECO:0000259" key="3">
    <source>
        <dbReference type="PROSITE" id="PS51186"/>
    </source>
</evidence>
<dbReference type="Proteomes" id="UP000198398">
    <property type="component" value="Chromosome"/>
</dbReference>